<name>A0ABR2I625_9EUKA</name>
<accession>A0ABR2I625</accession>
<evidence type="ECO:0008006" key="5">
    <source>
        <dbReference type="Google" id="ProtNLM"/>
    </source>
</evidence>
<feature type="compositionally biased region" description="Polar residues" evidence="2">
    <location>
        <begin position="1"/>
        <end position="14"/>
    </location>
</feature>
<dbReference type="Proteomes" id="UP001470230">
    <property type="component" value="Unassembled WGS sequence"/>
</dbReference>
<keyword evidence="4" id="KW-1185">Reference proteome</keyword>
<keyword evidence="1" id="KW-0175">Coiled coil</keyword>
<evidence type="ECO:0000313" key="3">
    <source>
        <dbReference type="EMBL" id="KAK8857865.1"/>
    </source>
</evidence>
<dbReference type="EMBL" id="JAPFFF010000019">
    <property type="protein sequence ID" value="KAK8857865.1"/>
    <property type="molecule type" value="Genomic_DNA"/>
</dbReference>
<reference evidence="3 4" key="1">
    <citation type="submission" date="2024-04" db="EMBL/GenBank/DDBJ databases">
        <title>Tritrichomonas musculus Genome.</title>
        <authorList>
            <person name="Alves-Ferreira E."/>
            <person name="Grigg M."/>
            <person name="Lorenzi H."/>
            <person name="Galac M."/>
        </authorList>
    </citation>
    <scope>NUCLEOTIDE SEQUENCE [LARGE SCALE GENOMIC DNA]</scope>
    <source>
        <strain evidence="3 4">EAF2021</strain>
    </source>
</reference>
<protein>
    <recommendedName>
        <fullName evidence="5">DH domain-containing protein</fullName>
    </recommendedName>
</protein>
<evidence type="ECO:0000256" key="1">
    <source>
        <dbReference type="SAM" id="Coils"/>
    </source>
</evidence>
<proteinExistence type="predicted"/>
<gene>
    <name evidence="3" type="ORF">M9Y10_012960</name>
</gene>
<feature type="region of interest" description="Disordered" evidence="2">
    <location>
        <begin position="1"/>
        <end position="25"/>
    </location>
</feature>
<evidence type="ECO:0000313" key="4">
    <source>
        <dbReference type="Proteomes" id="UP001470230"/>
    </source>
</evidence>
<feature type="coiled-coil region" evidence="1">
    <location>
        <begin position="529"/>
        <end position="556"/>
    </location>
</feature>
<comment type="caution">
    <text evidence="3">The sequence shown here is derived from an EMBL/GenBank/DDBJ whole genome shotgun (WGS) entry which is preliminary data.</text>
</comment>
<organism evidence="3 4">
    <name type="scientific">Tritrichomonas musculus</name>
    <dbReference type="NCBI Taxonomy" id="1915356"/>
    <lineage>
        <taxon>Eukaryota</taxon>
        <taxon>Metamonada</taxon>
        <taxon>Parabasalia</taxon>
        <taxon>Tritrichomonadida</taxon>
        <taxon>Tritrichomonadidae</taxon>
        <taxon>Tritrichomonas</taxon>
    </lineage>
</organism>
<evidence type="ECO:0000256" key="2">
    <source>
        <dbReference type="SAM" id="MobiDB-lite"/>
    </source>
</evidence>
<sequence>MNSHSKTLSKNQSTRSKKFSPEKKANELSKLTPVQFFQKKFGELEVHFHELKKYSPPNGTEQFFQVFVNFKSSIPSFALHAAKILKQRTLSAPLNLKSFEACRVFKDELPLFIQSIYNFQTKIRRLYYKSIFGYFNIMIQNFDRFAEICKQEPHTRTVFLQYEESCRTSLKNIEATLRSFFEPQRFQSITVNESLETAENIKTLGRFYMFDLQRILSPYILLSPSKSPPRFYSQFKAAFEELVPMLSAIPCFRDEYAVLLTKIQPMKDSFDQLYKLIGNNPDAIKLKEKPKLTGEQPPLVIEPVDPIKEPLETLTKELNIHFDDDDDQDNAAKIVKVTQEVKETISSLTTELERVKRRLKILEPLNTKEAIIDRFDQIREFKNEFSKQEEKVRNDFMRNLIFQFKDLAEGVQIDLRESYPSQIRQIVAAISEDQTQKKAEISGLKNQINETKAILSQITNKGNDDLTEINLPSLVRESLTSYRSIQKEKTESKSKILKFLNDTFESKEHDLDFSEFSTEDSLDYISKYINKQKNEINELKTQLSQQEKSTNDYKKKLIESLENIHSSLEKMLNDDPNSIPGNPPDQLSDLQNQVNTMLSKLETKRNENREKLVDFFTKATTALKLPPIDFTNDDTEDAYEKAMTEIIDSLTIPTKTDLFLRQPEDQDFKSFLLDLCVRLTQEPKDNFQQLEIEQLKKCVFKNLEKMINERSDLTKFNQFLPKHDDFETSNLILMQLKTALKISDISTKLKEVSDPSEICEILNDFLIENEDLNSDILDSLRKITNLIDLSQAEADVTELKKKIESFKKFISTKDQQIEEITEKMKNCQKHFFDYVDAIKKQTENNQELLQSLQNQEIQSIVDFFSNFEQNDDF</sequence>